<evidence type="ECO:0000256" key="4">
    <source>
        <dbReference type="ARBA" id="ARBA00022698"/>
    </source>
</evidence>
<dbReference type="GeneID" id="24921225"/>
<evidence type="ECO:0000256" key="9">
    <source>
        <dbReference type="RuleBase" id="RU004203"/>
    </source>
</evidence>
<reference evidence="10" key="1">
    <citation type="submission" date="2010-02" db="EMBL/GenBank/DDBJ databases">
        <title>Sequencing and annotation of the Blastocystis hominis genome.</title>
        <authorList>
            <person name="Wincker P."/>
        </authorList>
    </citation>
    <scope>NUCLEOTIDE SEQUENCE</scope>
    <source>
        <strain evidence="10">Singapore isolate B</strain>
    </source>
</reference>
<comment type="subcellular location">
    <subcellularLocation>
        <location evidence="9">Cytoplasm</location>
    </subcellularLocation>
    <subcellularLocation>
        <location evidence="9">Nucleus</location>
    </subcellularLocation>
</comment>
<evidence type="ECO:0000313" key="11">
    <source>
        <dbReference type="Proteomes" id="UP000008312"/>
    </source>
</evidence>
<evidence type="ECO:0000256" key="3">
    <source>
        <dbReference type="ARBA" id="ARBA00022670"/>
    </source>
</evidence>
<evidence type="ECO:0000256" key="8">
    <source>
        <dbReference type="PIRSR" id="PIRSR600243-1"/>
    </source>
</evidence>
<dbReference type="InterPro" id="IPR016050">
    <property type="entry name" value="Proteasome_bsu_CS"/>
</dbReference>
<dbReference type="CDD" id="cd03763">
    <property type="entry name" value="proteasome_beta_type_7"/>
    <property type="match status" value="1"/>
</dbReference>
<feature type="active site" description="Nucleophile" evidence="8">
    <location>
        <position position="43"/>
    </location>
</feature>
<dbReference type="RefSeq" id="XP_012898496.1">
    <property type="nucleotide sequence ID" value="XM_013043042.1"/>
</dbReference>
<comment type="catalytic activity">
    <reaction evidence="1">
        <text>Cleavage of peptide bonds with very broad specificity.</text>
        <dbReference type="EC" id="3.4.25.1"/>
    </reaction>
</comment>
<dbReference type="GO" id="GO:0005737">
    <property type="term" value="C:cytoplasm"/>
    <property type="evidence" value="ECO:0007669"/>
    <property type="project" value="UniProtKB-SubCell"/>
</dbReference>
<keyword evidence="4" id="KW-0888">Threonine protease</keyword>
<keyword evidence="2 9" id="KW-0963">Cytoplasm</keyword>
<evidence type="ECO:0000256" key="1">
    <source>
        <dbReference type="ARBA" id="ARBA00001198"/>
    </source>
</evidence>
<comment type="similarity">
    <text evidence="9">Belongs to the peptidase T1B family.</text>
</comment>
<dbReference type="Gene3D" id="3.60.20.10">
    <property type="entry name" value="Glutamine Phosphoribosylpyrophosphate, subunit 1, domain 1"/>
    <property type="match status" value="1"/>
</dbReference>
<accession>D8M8Q9</accession>
<dbReference type="PRINTS" id="PR00141">
    <property type="entry name" value="PROTEASOME"/>
</dbReference>
<gene>
    <name evidence="10" type="ORF">GSBLH_T00004188001</name>
</gene>
<dbReference type="OrthoDB" id="189940at2759"/>
<dbReference type="GO" id="GO:0005634">
    <property type="term" value="C:nucleus"/>
    <property type="evidence" value="ECO:0007669"/>
    <property type="project" value="UniProtKB-SubCell"/>
</dbReference>
<dbReference type="InterPro" id="IPR023333">
    <property type="entry name" value="Proteasome_suB-type"/>
</dbReference>
<dbReference type="GO" id="GO:0005839">
    <property type="term" value="C:proteasome core complex"/>
    <property type="evidence" value="ECO:0007669"/>
    <property type="project" value="InterPro"/>
</dbReference>
<dbReference type="InterPro" id="IPR029055">
    <property type="entry name" value="Ntn_hydrolases_N"/>
</dbReference>
<keyword evidence="6 9" id="KW-0647">Proteasome</keyword>
<evidence type="ECO:0000256" key="2">
    <source>
        <dbReference type="ARBA" id="ARBA00022490"/>
    </source>
</evidence>
<keyword evidence="5" id="KW-0378">Hydrolase</keyword>
<protein>
    <recommendedName>
        <fullName evidence="9">Proteasome subunit beta</fullName>
    </recommendedName>
</protein>
<keyword evidence="7 9" id="KW-0539">Nucleus</keyword>
<dbReference type="FunCoup" id="D8M8Q9">
    <property type="interactions" value="397"/>
</dbReference>
<comment type="subunit">
    <text evidence="9">Component of the proteasome complex.</text>
</comment>
<dbReference type="PROSITE" id="PS00854">
    <property type="entry name" value="PROTEASOME_BETA_1"/>
    <property type="match status" value="1"/>
</dbReference>
<dbReference type="InterPro" id="IPR000243">
    <property type="entry name" value="Pept_T1A_subB"/>
</dbReference>
<name>D8M8Q9_BLAHO</name>
<dbReference type="InterPro" id="IPR001353">
    <property type="entry name" value="Proteasome_sua/b"/>
</dbReference>
<dbReference type="SUPFAM" id="SSF56235">
    <property type="entry name" value="N-terminal nucleophile aminohydrolases (Ntn hydrolases)"/>
    <property type="match status" value="1"/>
</dbReference>
<dbReference type="GO" id="GO:0051603">
    <property type="term" value="P:proteolysis involved in protein catabolic process"/>
    <property type="evidence" value="ECO:0007669"/>
    <property type="project" value="InterPro"/>
</dbReference>
<dbReference type="EMBL" id="FN668688">
    <property type="protein sequence ID" value="CBK24448.2"/>
    <property type="molecule type" value="Genomic_DNA"/>
</dbReference>
<dbReference type="InParanoid" id="D8M8Q9"/>
<evidence type="ECO:0000313" key="10">
    <source>
        <dbReference type="EMBL" id="CBK24448.2"/>
    </source>
</evidence>
<keyword evidence="11" id="KW-1185">Reference proteome</keyword>
<dbReference type="PANTHER" id="PTHR32194">
    <property type="entry name" value="METALLOPROTEASE TLDD"/>
    <property type="match status" value="1"/>
</dbReference>
<evidence type="ECO:0000256" key="7">
    <source>
        <dbReference type="ARBA" id="ARBA00023242"/>
    </source>
</evidence>
<evidence type="ECO:0000256" key="6">
    <source>
        <dbReference type="ARBA" id="ARBA00022942"/>
    </source>
</evidence>
<dbReference type="Proteomes" id="UP000008312">
    <property type="component" value="Unassembled WGS sequence"/>
</dbReference>
<sequence>MNTELPSVEKEFYPQGFVFNNCDRNKVLEDKFKVTPAFKKTGTTIVGLIYKDGVIIAADQRATTDSLIVDKECLKVHYIAPNIYCCGAGTAADADEITDLVSHQLALMRLQTGKQSRVCSAMQLFADRLFQYQGYISAALILGGCDIDGSHLYGIWPNGSVDSLPYDTLGSGSYAAMSVLEHRYRPDMEENEAIELAADAINAGIFNDLGSGGCPNVRIIRKNGTSDFLYEYRRQNKVEDFRRQYARPATLNLPPGITTVISEKVTMVERD</sequence>
<dbReference type="GO" id="GO:0004298">
    <property type="term" value="F:threonine-type endopeptidase activity"/>
    <property type="evidence" value="ECO:0007669"/>
    <property type="project" value="UniProtKB-KW"/>
</dbReference>
<keyword evidence="3" id="KW-0645">Protease</keyword>
<comment type="function">
    <text evidence="9">Component of the proteasome, a multicatalytic proteinase complex which is characterized by its ability to cleave peptides with Arg, Phe, Tyr, Leu, and Glu adjacent to the leaving group at neutral or slightly basic pH. The proteasome has an ATP-dependent proteolytic activity.</text>
</comment>
<dbReference type="PROSITE" id="PS51476">
    <property type="entry name" value="PROTEASOME_BETA_2"/>
    <property type="match status" value="1"/>
</dbReference>
<dbReference type="MEROPS" id="T01.A02"/>
<dbReference type="AlphaFoldDB" id="D8M8Q9"/>
<organism evidence="10">
    <name type="scientific">Blastocystis hominis</name>
    <dbReference type="NCBI Taxonomy" id="12968"/>
    <lineage>
        <taxon>Eukaryota</taxon>
        <taxon>Sar</taxon>
        <taxon>Stramenopiles</taxon>
        <taxon>Bigyra</taxon>
        <taxon>Opalozoa</taxon>
        <taxon>Opalinata</taxon>
        <taxon>Blastocystidae</taxon>
        <taxon>Blastocystis</taxon>
    </lineage>
</organism>
<dbReference type="OMA" id="KQHLFRH"/>
<dbReference type="PANTHER" id="PTHR32194:SF4">
    <property type="entry name" value="PROTEASOME SUBUNIT BETA TYPE-7"/>
    <property type="match status" value="1"/>
</dbReference>
<evidence type="ECO:0000256" key="5">
    <source>
        <dbReference type="ARBA" id="ARBA00022801"/>
    </source>
</evidence>
<proteinExistence type="inferred from homology"/>
<dbReference type="Pfam" id="PF00227">
    <property type="entry name" value="Proteasome"/>
    <property type="match status" value="1"/>
</dbReference>